<dbReference type="Pfam" id="PF00486">
    <property type="entry name" value="Trans_reg_C"/>
    <property type="match status" value="1"/>
</dbReference>
<evidence type="ECO:0000256" key="3">
    <source>
        <dbReference type="ARBA" id="ARBA00023125"/>
    </source>
</evidence>
<feature type="DNA-binding region" description="OmpR/PhoB-type" evidence="5">
    <location>
        <begin position="1"/>
        <end position="96"/>
    </location>
</feature>
<dbReference type="Gene3D" id="1.10.10.10">
    <property type="entry name" value="Winged helix-like DNA-binding domain superfamily/Winged helix DNA-binding domain"/>
    <property type="match status" value="1"/>
</dbReference>
<keyword evidence="8" id="KW-1185">Reference proteome</keyword>
<evidence type="ECO:0000259" key="6">
    <source>
        <dbReference type="PROSITE" id="PS51755"/>
    </source>
</evidence>
<dbReference type="SUPFAM" id="SSF48452">
    <property type="entry name" value="TPR-like"/>
    <property type="match status" value="1"/>
</dbReference>
<dbReference type="Proteomes" id="UP000239209">
    <property type="component" value="Unassembled WGS sequence"/>
</dbReference>
<dbReference type="CDD" id="cd15831">
    <property type="entry name" value="BTAD"/>
    <property type="match status" value="1"/>
</dbReference>
<dbReference type="PROSITE" id="PS51755">
    <property type="entry name" value="OMPR_PHOB"/>
    <property type="match status" value="1"/>
</dbReference>
<dbReference type="PANTHER" id="PTHR35807">
    <property type="entry name" value="TRANSCRIPTIONAL REGULATOR REDD-RELATED"/>
    <property type="match status" value="1"/>
</dbReference>
<dbReference type="SMART" id="SM01043">
    <property type="entry name" value="BTAD"/>
    <property type="match status" value="1"/>
</dbReference>
<dbReference type="GO" id="GO:0006355">
    <property type="term" value="P:regulation of DNA-templated transcription"/>
    <property type="evidence" value="ECO:0007669"/>
    <property type="project" value="InterPro"/>
</dbReference>
<evidence type="ECO:0000256" key="1">
    <source>
        <dbReference type="ARBA" id="ARBA00005820"/>
    </source>
</evidence>
<dbReference type="InterPro" id="IPR016032">
    <property type="entry name" value="Sig_transdc_resp-reg_C-effctor"/>
</dbReference>
<dbReference type="InterPro" id="IPR005158">
    <property type="entry name" value="BTAD"/>
</dbReference>
<gene>
    <name evidence="7" type="ORF">CLV70_104264</name>
</gene>
<keyword evidence="2" id="KW-0805">Transcription regulation</keyword>
<evidence type="ECO:0000256" key="4">
    <source>
        <dbReference type="ARBA" id="ARBA00023163"/>
    </source>
</evidence>
<comment type="caution">
    <text evidence="7">The sequence shown here is derived from an EMBL/GenBank/DDBJ whole genome shotgun (WGS) entry which is preliminary data.</text>
</comment>
<dbReference type="InterPro" id="IPR051677">
    <property type="entry name" value="AfsR-DnrI-RedD_regulator"/>
</dbReference>
<protein>
    <submittedName>
        <fullName evidence="7">DNA-binding SARP family transcriptional activator</fullName>
    </submittedName>
</protein>
<comment type="similarity">
    <text evidence="1">Belongs to the AfsR/DnrI/RedD regulatory family.</text>
</comment>
<accession>A0A2T0SBC7</accession>
<evidence type="ECO:0000313" key="7">
    <source>
        <dbReference type="EMBL" id="PRY30712.1"/>
    </source>
</evidence>
<name>A0A2T0SBC7_9ACTN</name>
<dbReference type="InterPro" id="IPR001867">
    <property type="entry name" value="OmpR/PhoB-type_DNA-bd"/>
</dbReference>
<organism evidence="7 8">
    <name type="scientific">Pseudosporangium ferrugineum</name>
    <dbReference type="NCBI Taxonomy" id="439699"/>
    <lineage>
        <taxon>Bacteria</taxon>
        <taxon>Bacillati</taxon>
        <taxon>Actinomycetota</taxon>
        <taxon>Actinomycetes</taxon>
        <taxon>Micromonosporales</taxon>
        <taxon>Micromonosporaceae</taxon>
        <taxon>Pseudosporangium</taxon>
    </lineage>
</organism>
<dbReference type="GO" id="GO:0003677">
    <property type="term" value="F:DNA binding"/>
    <property type="evidence" value="ECO:0007669"/>
    <property type="project" value="UniProtKB-UniRule"/>
</dbReference>
<evidence type="ECO:0000256" key="5">
    <source>
        <dbReference type="PROSITE-ProRule" id="PRU01091"/>
    </source>
</evidence>
<feature type="domain" description="OmpR/PhoB-type" evidence="6">
    <location>
        <begin position="1"/>
        <end position="96"/>
    </location>
</feature>
<evidence type="ECO:0000256" key="2">
    <source>
        <dbReference type="ARBA" id="ARBA00023015"/>
    </source>
</evidence>
<sequence length="260" mass="28559">MELPLHFSVLGPVRARCHLTELEIGPRQQRQTLAALLLGSGSFVSVDELIYAVWGDRPSRSAVNSLRIYVHRLRAAFAPFAPSLIRSLGGGYELAGAHHLDLRDLEAGLEAAAAARAAEEHAEAVTHTRSALDLWRGRPLAGLAGVWAQGQRQRIENLRLTAIGDLAAGLLRLGRPESVIALVGTTISEHPFDERVRELLMLAFHQAGRTAEALRVYRETRILFINELGIELGPGLQRLHRQMLDPDAFSPSLIPAFRTT</sequence>
<dbReference type="InterPro" id="IPR036388">
    <property type="entry name" value="WH-like_DNA-bd_sf"/>
</dbReference>
<dbReference type="AlphaFoldDB" id="A0A2T0SBC7"/>
<dbReference type="Gene3D" id="1.25.40.10">
    <property type="entry name" value="Tetratricopeptide repeat domain"/>
    <property type="match status" value="1"/>
</dbReference>
<proteinExistence type="inferred from homology"/>
<evidence type="ECO:0000313" key="8">
    <source>
        <dbReference type="Proteomes" id="UP000239209"/>
    </source>
</evidence>
<keyword evidence="3 5" id="KW-0238">DNA-binding</keyword>
<dbReference type="SUPFAM" id="SSF46894">
    <property type="entry name" value="C-terminal effector domain of the bipartite response regulators"/>
    <property type="match status" value="1"/>
</dbReference>
<dbReference type="PANTHER" id="PTHR35807:SF1">
    <property type="entry name" value="TRANSCRIPTIONAL REGULATOR REDD"/>
    <property type="match status" value="1"/>
</dbReference>
<keyword evidence="4" id="KW-0804">Transcription</keyword>
<dbReference type="EMBL" id="PVZG01000004">
    <property type="protein sequence ID" value="PRY30712.1"/>
    <property type="molecule type" value="Genomic_DNA"/>
</dbReference>
<reference evidence="7 8" key="1">
    <citation type="submission" date="2018-03" db="EMBL/GenBank/DDBJ databases">
        <title>Genomic Encyclopedia of Archaeal and Bacterial Type Strains, Phase II (KMG-II): from individual species to whole genera.</title>
        <authorList>
            <person name="Goeker M."/>
        </authorList>
    </citation>
    <scope>NUCLEOTIDE SEQUENCE [LARGE SCALE GENOMIC DNA]</scope>
    <source>
        <strain evidence="7 8">DSM 45348</strain>
    </source>
</reference>
<dbReference type="InterPro" id="IPR011990">
    <property type="entry name" value="TPR-like_helical_dom_sf"/>
</dbReference>
<dbReference type="GO" id="GO:0000160">
    <property type="term" value="P:phosphorelay signal transduction system"/>
    <property type="evidence" value="ECO:0007669"/>
    <property type="project" value="InterPro"/>
</dbReference>
<dbReference type="Pfam" id="PF03704">
    <property type="entry name" value="BTAD"/>
    <property type="match status" value="1"/>
</dbReference>
<dbReference type="SMART" id="SM00862">
    <property type="entry name" value="Trans_reg_C"/>
    <property type="match status" value="1"/>
</dbReference>